<keyword evidence="5" id="KW-1185">Reference proteome</keyword>
<evidence type="ECO:0000256" key="1">
    <source>
        <dbReference type="ARBA" id="ARBA00007734"/>
    </source>
</evidence>
<comment type="similarity">
    <text evidence="1">Belongs to the transglycosylase Slt family.</text>
</comment>
<dbReference type="Proteomes" id="UP000663090">
    <property type="component" value="Chromosome"/>
</dbReference>
<organism evidence="4 5">
    <name type="scientific">Myxococcus landrumensis</name>
    <dbReference type="NCBI Taxonomy" id="2813577"/>
    <lineage>
        <taxon>Bacteria</taxon>
        <taxon>Pseudomonadati</taxon>
        <taxon>Myxococcota</taxon>
        <taxon>Myxococcia</taxon>
        <taxon>Myxococcales</taxon>
        <taxon>Cystobacterineae</taxon>
        <taxon>Myxococcaceae</taxon>
        <taxon>Myxococcus</taxon>
    </lineage>
</organism>
<dbReference type="InterPro" id="IPR008258">
    <property type="entry name" value="Transglycosylase_SLT_dom_1"/>
</dbReference>
<gene>
    <name evidence="4" type="ORF">JY572_32340</name>
</gene>
<protein>
    <submittedName>
        <fullName evidence="4">Transglycosylase SLT domain-containing protein</fullName>
    </submittedName>
</protein>
<dbReference type="PANTHER" id="PTHR37423">
    <property type="entry name" value="SOLUBLE LYTIC MUREIN TRANSGLYCOSYLASE-RELATED"/>
    <property type="match status" value="1"/>
</dbReference>
<dbReference type="RefSeq" id="WP_206714706.1">
    <property type="nucleotide sequence ID" value="NZ_CP071091.1"/>
</dbReference>
<dbReference type="CDD" id="cd00254">
    <property type="entry name" value="LT-like"/>
    <property type="match status" value="1"/>
</dbReference>
<dbReference type="Gene3D" id="1.10.530.10">
    <property type="match status" value="1"/>
</dbReference>
<dbReference type="InterPro" id="IPR023346">
    <property type="entry name" value="Lysozyme-like_dom_sf"/>
</dbReference>
<feature type="domain" description="Transglycosylase SLT" evidence="3">
    <location>
        <begin position="78"/>
        <end position="180"/>
    </location>
</feature>
<accession>A0ABX7N5Q1</accession>
<evidence type="ECO:0000256" key="2">
    <source>
        <dbReference type="SAM" id="MobiDB-lite"/>
    </source>
</evidence>
<evidence type="ECO:0000313" key="4">
    <source>
        <dbReference type="EMBL" id="QSQ13000.1"/>
    </source>
</evidence>
<evidence type="ECO:0000259" key="3">
    <source>
        <dbReference type="Pfam" id="PF01464"/>
    </source>
</evidence>
<dbReference type="Pfam" id="PF01464">
    <property type="entry name" value="SLT"/>
    <property type="match status" value="1"/>
</dbReference>
<feature type="region of interest" description="Disordered" evidence="2">
    <location>
        <begin position="234"/>
        <end position="298"/>
    </location>
</feature>
<reference evidence="4 5" key="1">
    <citation type="submission" date="2021-02" db="EMBL/GenBank/DDBJ databases">
        <title>De Novo genome assembly of isolated myxobacteria.</title>
        <authorList>
            <person name="Stevens D.C."/>
        </authorList>
    </citation>
    <scope>NUCLEOTIDE SEQUENCE [LARGE SCALE GENOMIC DNA]</scope>
    <source>
        <strain evidence="4 5">SCHIC003</strain>
    </source>
</reference>
<name>A0ABX7N5Q1_9BACT</name>
<feature type="compositionally biased region" description="Low complexity" evidence="2">
    <location>
        <begin position="246"/>
        <end position="284"/>
    </location>
</feature>
<sequence length="298" mass="31412">MGRKRAAAGGFSIPWWAWVGLAAVTPVVLINVAVAWLGDTTVSPLSLSFLEMKVNALRAYGAHRPSCLLDGHEPLEPLIARAERRHGLPPGLLHALVLVESEGRVHRISPAGAMGPGQLMPTTAAMLGVDDPFDPAPALEGSARYLAEQLRRFRDVRLAVAAYNAGPGSVNGRVPRNGETEYYVPKVLAAWVLTRPPPPPPRPVPVVVARARPAPAPATVKPARKPVASVPVRTIESPQPVQRARPTAVTPARKPVAAKPAAPVRPKATIKPPAAPAKTPVRATQAKPASAQVSTRPG</sequence>
<evidence type="ECO:0000313" key="5">
    <source>
        <dbReference type="Proteomes" id="UP000663090"/>
    </source>
</evidence>
<dbReference type="SUPFAM" id="SSF53955">
    <property type="entry name" value="Lysozyme-like"/>
    <property type="match status" value="1"/>
</dbReference>
<dbReference type="EMBL" id="CP071091">
    <property type="protein sequence ID" value="QSQ13000.1"/>
    <property type="molecule type" value="Genomic_DNA"/>
</dbReference>
<proteinExistence type="inferred from homology"/>
<dbReference type="PANTHER" id="PTHR37423:SF2">
    <property type="entry name" value="MEMBRANE-BOUND LYTIC MUREIN TRANSGLYCOSYLASE C"/>
    <property type="match status" value="1"/>
</dbReference>